<evidence type="ECO:0000256" key="2">
    <source>
        <dbReference type="ARBA" id="ARBA00023125"/>
    </source>
</evidence>
<dbReference type="Pfam" id="PF00486">
    <property type="entry name" value="Trans_reg_C"/>
    <property type="match status" value="1"/>
</dbReference>
<feature type="modified residue" description="4-aspartylphosphate" evidence="4">
    <location>
        <position position="51"/>
    </location>
</feature>
<dbReference type="SUPFAM" id="SSF52172">
    <property type="entry name" value="CheY-like"/>
    <property type="match status" value="1"/>
</dbReference>
<keyword evidence="1" id="KW-0805">Transcription regulation</keyword>
<dbReference type="CDD" id="cd17624">
    <property type="entry name" value="REC_OmpR_PmrA-like"/>
    <property type="match status" value="1"/>
</dbReference>
<dbReference type="PROSITE" id="PS51755">
    <property type="entry name" value="OMPR_PHOB"/>
    <property type="match status" value="1"/>
</dbReference>
<evidence type="ECO:0000313" key="8">
    <source>
        <dbReference type="EMBL" id="MDQ0535698.1"/>
    </source>
</evidence>
<dbReference type="PANTHER" id="PTHR48111:SF67">
    <property type="entry name" value="TRANSCRIPTIONAL REGULATORY PROTEIN TCTD"/>
    <property type="match status" value="1"/>
</dbReference>
<dbReference type="CDD" id="cd00383">
    <property type="entry name" value="trans_reg_C"/>
    <property type="match status" value="1"/>
</dbReference>
<dbReference type="Gene3D" id="6.10.250.690">
    <property type="match status" value="1"/>
</dbReference>
<dbReference type="PANTHER" id="PTHR48111">
    <property type="entry name" value="REGULATOR OF RPOS"/>
    <property type="match status" value="1"/>
</dbReference>
<evidence type="ECO:0000256" key="3">
    <source>
        <dbReference type="ARBA" id="ARBA00023163"/>
    </source>
</evidence>
<evidence type="ECO:0000256" key="5">
    <source>
        <dbReference type="PROSITE-ProRule" id="PRU01091"/>
    </source>
</evidence>
<dbReference type="PROSITE" id="PS50110">
    <property type="entry name" value="RESPONSE_REGULATORY"/>
    <property type="match status" value="1"/>
</dbReference>
<dbReference type="Pfam" id="PF00072">
    <property type="entry name" value="Response_reg"/>
    <property type="match status" value="1"/>
</dbReference>
<dbReference type="InterPro" id="IPR011006">
    <property type="entry name" value="CheY-like_superfamily"/>
</dbReference>
<proteinExistence type="predicted"/>
<sequence length="223" mass="24871">MRILLVEDNHDLATWLCKALRRNNFAIDWVGDGEDADHALSVSDYALVILDLGLPKRGGLDVLRRLRRRGNSCPVIILTANDSLDGRVAGLDEGADDYLAKPFELAELEARIRVQLRRASNRAAPVAVCGDLLLDPRKREFRSAGQALVLTPREYAVLEYLILKTGEAVGKMQIFDAVFGMEEDAQPSAIEIYIHRLRRKLEGGRARIHTLRGLGYVLRADDA</sequence>
<keyword evidence="2 5" id="KW-0238">DNA-binding</keyword>
<organism evidence="8 9">
    <name type="scientific">Azospirillum picis</name>
    <dbReference type="NCBI Taxonomy" id="488438"/>
    <lineage>
        <taxon>Bacteria</taxon>
        <taxon>Pseudomonadati</taxon>
        <taxon>Pseudomonadota</taxon>
        <taxon>Alphaproteobacteria</taxon>
        <taxon>Rhodospirillales</taxon>
        <taxon>Azospirillaceae</taxon>
        <taxon>Azospirillum</taxon>
    </lineage>
</organism>
<evidence type="ECO:0000259" key="6">
    <source>
        <dbReference type="PROSITE" id="PS50110"/>
    </source>
</evidence>
<keyword evidence="4" id="KW-0597">Phosphoprotein</keyword>
<dbReference type="RefSeq" id="WP_209987208.1">
    <property type="nucleotide sequence ID" value="NZ_JAGINO010000021.1"/>
</dbReference>
<keyword evidence="3" id="KW-0804">Transcription</keyword>
<dbReference type="InterPro" id="IPR039420">
    <property type="entry name" value="WalR-like"/>
</dbReference>
<dbReference type="InterPro" id="IPR001789">
    <property type="entry name" value="Sig_transdc_resp-reg_receiver"/>
</dbReference>
<evidence type="ECO:0000256" key="4">
    <source>
        <dbReference type="PROSITE-ProRule" id="PRU00169"/>
    </source>
</evidence>
<comment type="caution">
    <text evidence="8">The sequence shown here is derived from an EMBL/GenBank/DDBJ whole genome shotgun (WGS) entry which is preliminary data.</text>
</comment>
<accession>A0ABU0MR83</accession>
<protein>
    <submittedName>
        <fullName evidence="8">Two-component system response regulator TctD</fullName>
    </submittedName>
</protein>
<dbReference type="Gene3D" id="3.40.50.2300">
    <property type="match status" value="1"/>
</dbReference>
<dbReference type="SMART" id="SM00862">
    <property type="entry name" value="Trans_reg_C"/>
    <property type="match status" value="1"/>
</dbReference>
<evidence type="ECO:0000259" key="7">
    <source>
        <dbReference type="PROSITE" id="PS51755"/>
    </source>
</evidence>
<feature type="domain" description="OmpR/PhoB-type" evidence="7">
    <location>
        <begin position="124"/>
        <end position="220"/>
    </location>
</feature>
<dbReference type="SMART" id="SM00448">
    <property type="entry name" value="REC"/>
    <property type="match status" value="1"/>
</dbReference>
<dbReference type="InterPro" id="IPR036388">
    <property type="entry name" value="WH-like_DNA-bd_sf"/>
</dbReference>
<reference evidence="8 9" key="1">
    <citation type="submission" date="2023-07" db="EMBL/GenBank/DDBJ databases">
        <title>Genomic Encyclopedia of Type Strains, Phase IV (KMG-IV): sequencing the most valuable type-strain genomes for metagenomic binning, comparative biology and taxonomic classification.</title>
        <authorList>
            <person name="Goeker M."/>
        </authorList>
    </citation>
    <scope>NUCLEOTIDE SEQUENCE [LARGE SCALE GENOMIC DNA]</scope>
    <source>
        <strain evidence="8 9">DSM 19922</strain>
    </source>
</reference>
<evidence type="ECO:0000313" key="9">
    <source>
        <dbReference type="Proteomes" id="UP001244552"/>
    </source>
</evidence>
<name>A0ABU0MR83_9PROT</name>
<feature type="DNA-binding region" description="OmpR/PhoB-type" evidence="5">
    <location>
        <begin position="124"/>
        <end position="220"/>
    </location>
</feature>
<keyword evidence="9" id="KW-1185">Reference proteome</keyword>
<dbReference type="InterPro" id="IPR001867">
    <property type="entry name" value="OmpR/PhoB-type_DNA-bd"/>
</dbReference>
<dbReference type="Gene3D" id="1.10.10.10">
    <property type="entry name" value="Winged helix-like DNA-binding domain superfamily/Winged helix DNA-binding domain"/>
    <property type="match status" value="1"/>
</dbReference>
<gene>
    <name evidence="8" type="ORF">QO018_004582</name>
</gene>
<feature type="domain" description="Response regulatory" evidence="6">
    <location>
        <begin position="2"/>
        <end position="116"/>
    </location>
</feature>
<dbReference type="Proteomes" id="UP001244552">
    <property type="component" value="Unassembled WGS sequence"/>
</dbReference>
<evidence type="ECO:0000256" key="1">
    <source>
        <dbReference type="ARBA" id="ARBA00023015"/>
    </source>
</evidence>
<dbReference type="EMBL" id="JAUSVU010000019">
    <property type="protein sequence ID" value="MDQ0535698.1"/>
    <property type="molecule type" value="Genomic_DNA"/>
</dbReference>